<comment type="similarity">
    <text evidence="1">Belongs to the WD repeat ESC family.</text>
</comment>
<dbReference type="InterPro" id="IPR015943">
    <property type="entry name" value="WD40/YVTN_repeat-like_dom_sf"/>
</dbReference>
<dbReference type="AlphaFoldDB" id="A0A2J6QAN7"/>
<feature type="repeat" description="WD" evidence="6">
    <location>
        <begin position="121"/>
        <end position="156"/>
    </location>
</feature>
<dbReference type="OrthoDB" id="7318948at2759"/>
<feature type="repeat" description="WD" evidence="6">
    <location>
        <begin position="170"/>
        <end position="201"/>
    </location>
</feature>
<feature type="region of interest" description="Disordered" evidence="7">
    <location>
        <begin position="265"/>
        <end position="299"/>
    </location>
</feature>
<sequence>MSLQKDKVEWELPHFKEAHQMQPDANSDFWSVKFYPYTEPGIDPVFAVAGGKRILVCRPPGKENTKMQVIQLIIDEDADADHYACAWSKDLETGAPLLCVSGGNGKIKIIDALSGELTRTLAGHGGEVNDLAVSPINPHILASASEDSTVRIWSLDPAHARQPCAAILEGDGHKETVLSLSFHSSGRYLLSGGIDHMINLWVLPLFPDINTGTDKPTRIYYPHFSTSEIHADIVDCVSWYGDLIFSKAAREHCIVLWSINGFSPTDRPPSPSSAPTTHDPNRDTRSAFSPPSTTSSYTRHLQFSIPESEIIFMRFSIFEGSKNSNPVLAFCNGVSKVFFWDLARFEEYFNIIDHLPGGKDKQKPITAPGSGPALDLRLPSASNPRSHPFLQPFQRRNRGGAVARVVREASPSESSSSHHTGSDNAAEKSSEVGKGQIDWAKSRSLWEKKYEMGDPLAELEAHQVETVKGLGFMGRQVAWSSDGQWCVVVGSAGVIGLLQRWEKEKSKQVAARPLVD</sequence>
<proteinExistence type="inferred from homology"/>
<evidence type="ECO:0000313" key="8">
    <source>
        <dbReference type="EMBL" id="PMD23332.1"/>
    </source>
</evidence>
<name>A0A2J6QAN7_9HELO</name>
<dbReference type="InterPro" id="IPR051243">
    <property type="entry name" value="PcG_WD-repeat"/>
</dbReference>
<feature type="region of interest" description="Disordered" evidence="7">
    <location>
        <begin position="401"/>
        <end position="434"/>
    </location>
</feature>
<evidence type="ECO:0000256" key="6">
    <source>
        <dbReference type="PROSITE-ProRule" id="PRU00221"/>
    </source>
</evidence>
<protein>
    <submittedName>
        <fullName evidence="8">WD40 repeat-like protein</fullName>
    </submittedName>
</protein>
<dbReference type="InterPro" id="IPR001680">
    <property type="entry name" value="WD40_rpt"/>
</dbReference>
<dbReference type="PROSITE" id="PS50294">
    <property type="entry name" value="WD_REPEATS_REGION"/>
    <property type="match status" value="2"/>
</dbReference>
<keyword evidence="2 6" id="KW-0853">WD repeat</keyword>
<reference evidence="8 9" key="1">
    <citation type="submission" date="2016-05" db="EMBL/GenBank/DDBJ databases">
        <title>A degradative enzymes factory behind the ericoid mycorrhizal symbiosis.</title>
        <authorList>
            <consortium name="DOE Joint Genome Institute"/>
            <person name="Martino E."/>
            <person name="Morin E."/>
            <person name="Grelet G."/>
            <person name="Kuo A."/>
            <person name="Kohler A."/>
            <person name="Daghino S."/>
            <person name="Barry K."/>
            <person name="Choi C."/>
            <person name="Cichocki N."/>
            <person name="Clum A."/>
            <person name="Copeland A."/>
            <person name="Hainaut M."/>
            <person name="Haridas S."/>
            <person name="Labutti K."/>
            <person name="Lindquist E."/>
            <person name="Lipzen A."/>
            <person name="Khouja H.-R."/>
            <person name="Murat C."/>
            <person name="Ohm R."/>
            <person name="Olson A."/>
            <person name="Spatafora J."/>
            <person name="Veneault-Fourrey C."/>
            <person name="Henrissat B."/>
            <person name="Grigoriev I."/>
            <person name="Martin F."/>
            <person name="Perotto S."/>
        </authorList>
    </citation>
    <scope>NUCLEOTIDE SEQUENCE [LARGE SCALE GENOMIC DNA]</scope>
    <source>
        <strain evidence="8 9">UAMH 7357</strain>
    </source>
</reference>
<dbReference type="EMBL" id="KZ613475">
    <property type="protein sequence ID" value="PMD23332.1"/>
    <property type="molecule type" value="Genomic_DNA"/>
</dbReference>
<keyword evidence="9" id="KW-1185">Reference proteome</keyword>
<evidence type="ECO:0000313" key="9">
    <source>
        <dbReference type="Proteomes" id="UP000235672"/>
    </source>
</evidence>
<feature type="compositionally biased region" description="Polar residues" evidence="7">
    <location>
        <begin position="286"/>
        <end position="299"/>
    </location>
</feature>
<keyword evidence="5" id="KW-0804">Transcription</keyword>
<accession>A0A2J6QAN7</accession>
<evidence type="ECO:0000256" key="3">
    <source>
        <dbReference type="ARBA" id="ARBA00022737"/>
    </source>
</evidence>
<organism evidence="8 9">
    <name type="scientific">Hyaloscypha hepaticicola</name>
    <dbReference type="NCBI Taxonomy" id="2082293"/>
    <lineage>
        <taxon>Eukaryota</taxon>
        <taxon>Fungi</taxon>
        <taxon>Dikarya</taxon>
        <taxon>Ascomycota</taxon>
        <taxon>Pezizomycotina</taxon>
        <taxon>Leotiomycetes</taxon>
        <taxon>Helotiales</taxon>
        <taxon>Hyaloscyphaceae</taxon>
        <taxon>Hyaloscypha</taxon>
    </lineage>
</organism>
<keyword evidence="3" id="KW-0677">Repeat</keyword>
<dbReference type="PANTHER" id="PTHR10253">
    <property type="entry name" value="POLYCOMB PROTEIN"/>
    <property type="match status" value="1"/>
</dbReference>
<dbReference type="SMART" id="SM00320">
    <property type="entry name" value="WD40"/>
    <property type="match status" value="4"/>
</dbReference>
<dbReference type="Pfam" id="PF00400">
    <property type="entry name" value="WD40"/>
    <property type="match status" value="2"/>
</dbReference>
<dbReference type="Proteomes" id="UP000235672">
    <property type="component" value="Unassembled WGS sequence"/>
</dbReference>
<dbReference type="PROSITE" id="PS50082">
    <property type="entry name" value="WD_REPEATS_2"/>
    <property type="match status" value="2"/>
</dbReference>
<dbReference type="SUPFAM" id="SSF50978">
    <property type="entry name" value="WD40 repeat-like"/>
    <property type="match status" value="1"/>
</dbReference>
<evidence type="ECO:0000256" key="1">
    <source>
        <dbReference type="ARBA" id="ARBA00008075"/>
    </source>
</evidence>
<evidence type="ECO:0000256" key="7">
    <source>
        <dbReference type="SAM" id="MobiDB-lite"/>
    </source>
</evidence>
<dbReference type="STRING" id="1745343.A0A2J6QAN7"/>
<evidence type="ECO:0000256" key="2">
    <source>
        <dbReference type="ARBA" id="ARBA00022574"/>
    </source>
</evidence>
<keyword evidence="4" id="KW-0805">Transcription regulation</keyword>
<evidence type="ECO:0000256" key="5">
    <source>
        <dbReference type="ARBA" id="ARBA00023163"/>
    </source>
</evidence>
<dbReference type="Gene3D" id="2.130.10.10">
    <property type="entry name" value="YVTN repeat-like/Quinoprotein amine dehydrogenase"/>
    <property type="match status" value="1"/>
</dbReference>
<evidence type="ECO:0000256" key="4">
    <source>
        <dbReference type="ARBA" id="ARBA00023015"/>
    </source>
</evidence>
<dbReference type="InterPro" id="IPR036322">
    <property type="entry name" value="WD40_repeat_dom_sf"/>
</dbReference>
<gene>
    <name evidence="8" type="ORF">NA56DRAFT_678378</name>
</gene>